<name>A0A286DHG2_9GAMM</name>
<accession>A0A286DHG2</accession>
<dbReference type="Proteomes" id="UP000219374">
    <property type="component" value="Unassembled WGS sequence"/>
</dbReference>
<keyword evidence="2" id="KW-1185">Reference proteome</keyword>
<proteinExistence type="predicted"/>
<evidence type="ECO:0000313" key="2">
    <source>
        <dbReference type="Proteomes" id="UP000219374"/>
    </source>
</evidence>
<gene>
    <name evidence="1" type="ORF">SAMN06296416_1272</name>
</gene>
<evidence type="ECO:0000313" key="1">
    <source>
        <dbReference type="EMBL" id="SOD57993.1"/>
    </source>
</evidence>
<reference evidence="1 2" key="1">
    <citation type="submission" date="2017-09" db="EMBL/GenBank/DDBJ databases">
        <authorList>
            <person name="Ehlers B."/>
            <person name="Leendertz F.H."/>
        </authorList>
    </citation>
    <scope>NUCLEOTIDE SEQUENCE [LARGE SCALE GENOMIC DNA]</scope>
    <source>
        <strain evidence="1 2">CGMCC 1.10978</strain>
    </source>
</reference>
<organism evidence="1 2">
    <name type="scientific">Pseudoxanthomonas wuyuanensis</name>
    <dbReference type="NCBI Taxonomy" id="1073196"/>
    <lineage>
        <taxon>Bacteria</taxon>
        <taxon>Pseudomonadati</taxon>
        <taxon>Pseudomonadota</taxon>
        <taxon>Gammaproteobacteria</taxon>
        <taxon>Lysobacterales</taxon>
        <taxon>Lysobacteraceae</taxon>
        <taxon>Pseudoxanthomonas</taxon>
    </lineage>
</organism>
<sequence length="85" mass="10060">MVVARHGEDTFLFYSRFDDELDDYIDHYEVWRMPHLTDEELRESWVGLESRALESMPPVGLRELPFTVTTRNSIDMDVLLRGEGR</sequence>
<dbReference type="AlphaFoldDB" id="A0A286DHG2"/>
<dbReference type="EMBL" id="OCND01000027">
    <property type="protein sequence ID" value="SOD57993.1"/>
    <property type="molecule type" value="Genomic_DNA"/>
</dbReference>
<protein>
    <submittedName>
        <fullName evidence="1">Uncharacterized protein</fullName>
    </submittedName>
</protein>